<evidence type="ECO:0000259" key="1">
    <source>
        <dbReference type="Pfam" id="PF01370"/>
    </source>
</evidence>
<proteinExistence type="predicted"/>
<evidence type="ECO:0000313" key="3">
    <source>
        <dbReference type="Proteomes" id="UP000078512"/>
    </source>
</evidence>
<name>A0A197JT32_9FUNG</name>
<dbReference type="GO" id="GO:0004029">
    <property type="term" value="F:aldehyde dehydrogenase (NAD+) activity"/>
    <property type="evidence" value="ECO:0007669"/>
    <property type="project" value="TreeGrafter"/>
</dbReference>
<dbReference type="OrthoDB" id="2735536at2759"/>
<dbReference type="PANTHER" id="PTHR48079">
    <property type="entry name" value="PROTEIN YEEZ"/>
    <property type="match status" value="1"/>
</dbReference>
<sequence>MVKVLVIGAAGYIGLRVSQQLRQANHIVYGTTRSTANESTLLLNEVIPIVGPVEPESSESHSILRPSATLPWLETVKSENIDVVIDLSASKNGVKTILEPLVRLSKERQANHQPRIGYIYGSGMWLHGSGDNVSSDLTPVGVKTSLHQPPTLVAWRPELEREVLGSYEHLYAAIIRPSLVYGGHGKIWDLYFGQIYNAIQNNTPITLPADPEAGVSLVHVDDAASAFVAAVERLESISGHKSSYPVFDVTTSHESLAYILTKFAKEFGYKGPQIQLTGVPEGNGFPEIFIQAFNTKVSSGSTRAKTVLGWTPTKTGFAVGLNVYARSWLAGFKLRSSA</sequence>
<dbReference type="Gene3D" id="3.40.50.720">
    <property type="entry name" value="NAD(P)-binding Rossmann-like Domain"/>
    <property type="match status" value="1"/>
</dbReference>
<accession>A0A197JT32</accession>
<organism evidence="2 3">
    <name type="scientific">Linnemannia elongata AG-77</name>
    <dbReference type="NCBI Taxonomy" id="1314771"/>
    <lineage>
        <taxon>Eukaryota</taxon>
        <taxon>Fungi</taxon>
        <taxon>Fungi incertae sedis</taxon>
        <taxon>Mucoromycota</taxon>
        <taxon>Mortierellomycotina</taxon>
        <taxon>Mortierellomycetes</taxon>
        <taxon>Mortierellales</taxon>
        <taxon>Mortierellaceae</taxon>
        <taxon>Linnemannia</taxon>
    </lineage>
</organism>
<dbReference type="InterPro" id="IPR036291">
    <property type="entry name" value="NAD(P)-bd_dom_sf"/>
</dbReference>
<dbReference type="EMBL" id="KV442049">
    <property type="protein sequence ID" value="OAQ28365.1"/>
    <property type="molecule type" value="Genomic_DNA"/>
</dbReference>
<reference evidence="2 3" key="1">
    <citation type="submission" date="2016-05" db="EMBL/GenBank/DDBJ databases">
        <title>Genome sequencing reveals origins of a unique bacterial endosymbiosis in the earliest lineages of terrestrial Fungi.</title>
        <authorList>
            <consortium name="DOE Joint Genome Institute"/>
            <person name="Uehling J."/>
            <person name="Gryganskyi A."/>
            <person name="Hameed K."/>
            <person name="Tschaplinski T."/>
            <person name="Misztal P."/>
            <person name="Wu S."/>
            <person name="Desiro A."/>
            <person name="Vande Pol N."/>
            <person name="Du Z.-Y."/>
            <person name="Zienkiewicz A."/>
            <person name="Zienkiewicz K."/>
            <person name="Morin E."/>
            <person name="Tisserant E."/>
            <person name="Splivallo R."/>
            <person name="Hainaut M."/>
            <person name="Henrissat B."/>
            <person name="Ohm R."/>
            <person name="Kuo A."/>
            <person name="Yan J."/>
            <person name="Lipzen A."/>
            <person name="Nolan M."/>
            <person name="Labutti K."/>
            <person name="Barry K."/>
            <person name="Goldstein A."/>
            <person name="Labbe J."/>
            <person name="Schadt C."/>
            <person name="Tuskan G."/>
            <person name="Grigoriev I."/>
            <person name="Martin F."/>
            <person name="Vilgalys R."/>
            <person name="Bonito G."/>
        </authorList>
    </citation>
    <scope>NUCLEOTIDE SEQUENCE [LARGE SCALE GENOMIC DNA]</scope>
    <source>
        <strain evidence="2 3">AG-77</strain>
    </source>
</reference>
<keyword evidence="3" id="KW-1185">Reference proteome</keyword>
<dbReference type="Pfam" id="PF01370">
    <property type="entry name" value="Epimerase"/>
    <property type="match status" value="1"/>
</dbReference>
<dbReference type="GO" id="GO:0005737">
    <property type="term" value="C:cytoplasm"/>
    <property type="evidence" value="ECO:0007669"/>
    <property type="project" value="TreeGrafter"/>
</dbReference>
<dbReference type="InterPro" id="IPR051783">
    <property type="entry name" value="NAD(P)-dependent_oxidoreduct"/>
</dbReference>
<dbReference type="AlphaFoldDB" id="A0A197JT32"/>
<evidence type="ECO:0000313" key="2">
    <source>
        <dbReference type="EMBL" id="OAQ28365.1"/>
    </source>
</evidence>
<dbReference type="SUPFAM" id="SSF51735">
    <property type="entry name" value="NAD(P)-binding Rossmann-fold domains"/>
    <property type="match status" value="1"/>
</dbReference>
<dbReference type="Proteomes" id="UP000078512">
    <property type="component" value="Unassembled WGS sequence"/>
</dbReference>
<gene>
    <name evidence="2" type="ORF">K457DRAFT_138815</name>
</gene>
<feature type="domain" description="NAD-dependent epimerase/dehydratase" evidence="1">
    <location>
        <begin position="4"/>
        <end position="95"/>
    </location>
</feature>
<dbReference type="PANTHER" id="PTHR48079:SF3">
    <property type="entry name" value="NAD-DEPENDENT EPIMERASE_DEHYDRATASE DOMAIN-CONTAINING PROTEIN"/>
    <property type="match status" value="1"/>
</dbReference>
<dbReference type="InterPro" id="IPR001509">
    <property type="entry name" value="Epimerase_deHydtase"/>
</dbReference>
<protein>
    <submittedName>
        <fullName evidence="2">NAD(P)-binding protein</fullName>
    </submittedName>
</protein>
<dbReference type="STRING" id="1314771.A0A197JT32"/>